<dbReference type="Gene3D" id="2.60.120.330">
    <property type="entry name" value="B-lactam Antibiotic, Isopenicillin N Synthase, Chain"/>
    <property type="match status" value="1"/>
</dbReference>
<dbReference type="GO" id="GO:0051213">
    <property type="term" value="F:dioxygenase activity"/>
    <property type="evidence" value="ECO:0007669"/>
    <property type="project" value="UniProtKB-KW"/>
</dbReference>
<dbReference type="Pfam" id="PF14226">
    <property type="entry name" value="DIOX_N"/>
    <property type="match status" value="1"/>
</dbReference>
<dbReference type="GO" id="GO:0046872">
    <property type="term" value="F:metal ion binding"/>
    <property type="evidence" value="ECO:0007669"/>
    <property type="project" value="UniProtKB-KW"/>
</dbReference>
<proteinExistence type="inferred from homology"/>
<evidence type="ECO:0000256" key="7">
    <source>
        <dbReference type="ARBA" id="ARBA00023004"/>
    </source>
</evidence>
<dbReference type="GO" id="GO:0031418">
    <property type="term" value="F:L-ascorbic acid binding"/>
    <property type="evidence" value="ECO:0007669"/>
    <property type="project" value="UniProtKB-KW"/>
</dbReference>
<dbReference type="EMBL" id="PKMF04000040">
    <property type="protein sequence ID" value="KAK7856068.1"/>
    <property type="molecule type" value="Genomic_DNA"/>
</dbReference>
<evidence type="ECO:0000259" key="10">
    <source>
        <dbReference type="PROSITE" id="PS51471"/>
    </source>
</evidence>
<evidence type="ECO:0000256" key="9">
    <source>
        <dbReference type="RuleBase" id="RU003682"/>
    </source>
</evidence>
<evidence type="ECO:0000256" key="5">
    <source>
        <dbReference type="ARBA" id="ARBA00022964"/>
    </source>
</evidence>
<dbReference type="InterPro" id="IPR005123">
    <property type="entry name" value="Oxoglu/Fe-dep_dioxygenase_dom"/>
</dbReference>
<dbReference type="InterPro" id="IPR050295">
    <property type="entry name" value="Plant_2OG-oxidoreductases"/>
</dbReference>
<evidence type="ECO:0000313" key="12">
    <source>
        <dbReference type="Proteomes" id="UP000237347"/>
    </source>
</evidence>
<evidence type="ECO:0000313" key="11">
    <source>
        <dbReference type="EMBL" id="KAK7856068.1"/>
    </source>
</evidence>
<keyword evidence="8" id="KW-0284">Flavonoid biosynthesis</keyword>
<dbReference type="GO" id="GO:0009813">
    <property type="term" value="P:flavonoid biosynthetic process"/>
    <property type="evidence" value="ECO:0007669"/>
    <property type="project" value="UniProtKB-KW"/>
</dbReference>
<evidence type="ECO:0000256" key="1">
    <source>
        <dbReference type="ARBA" id="ARBA00001961"/>
    </source>
</evidence>
<dbReference type="PANTHER" id="PTHR47991">
    <property type="entry name" value="OXOGLUTARATE/IRON-DEPENDENT DIOXYGENASE"/>
    <property type="match status" value="1"/>
</dbReference>
<dbReference type="Proteomes" id="UP000237347">
    <property type="component" value="Unassembled WGS sequence"/>
</dbReference>
<keyword evidence="12" id="KW-1185">Reference proteome</keyword>
<keyword evidence="7 9" id="KW-0408">Iron</keyword>
<reference evidence="11 12" key="1">
    <citation type="journal article" date="2018" name="Sci. Data">
        <title>The draft genome sequence of cork oak.</title>
        <authorList>
            <person name="Ramos A.M."/>
            <person name="Usie A."/>
            <person name="Barbosa P."/>
            <person name="Barros P.M."/>
            <person name="Capote T."/>
            <person name="Chaves I."/>
            <person name="Simoes F."/>
            <person name="Abreu I."/>
            <person name="Carrasquinho I."/>
            <person name="Faro C."/>
            <person name="Guimaraes J.B."/>
            <person name="Mendonca D."/>
            <person name="Nobrega F."/>
            <person name="Rodrigues L."/>
            <person name="Saibo N.J.M."/>
            <person name="Varela M.C."/>
            <person name="Egas C."/>
            <person name="Matos J."/>
            <person name="Miguel C.M."/>
            <person name="Oliveira M.M."/>
            <person name="Ricardo C.P."/>
            <person name="Goncalves S."/>
        </authorList>
    </citation>
    <scope>NUCLEOTIDE SEQUENCE [LARGE SCALE GENOMIC DNA]</scope>
    <source>
        <strain evidence="12">cv. HL8</strain>
    </source>
</reference>
<dbReference type="InterPro" id="IPR026992">
    <property type="entry name" value="DIOX_N"/>
</dbReference>
<comment type="cofactor">
    <cofactor evidence="1">
        <name>L-ascorbate</name>
        <dbReference type="ChEBI" id="CHEBI:38290"/>
    </cofactor>
</comment>
<dbReference type="SUPFAM" id="SSF51197">
    <property type="entry name" value="Clavaminate synthase-like"/>
    <property type="match status" value="1"/>
</dbReference>
<evidence type="ECO:0000256" key="2">
    <source>
        <dbReference type="ARBA" id="ARBA00008056"/>
    </source>
</evidence>
<dbReference type="InterPro" id="IPR027443">
    <property type="entry name" value="IPNS-like_sf"/>
</dbReference>
<comment type="similarity">
    <text evidence="2 9">Belongs to the iron/ascorbate-dependent oxidoreductase family.</text>
</comment>
<keyword evidence="5" id="KW-0223">Dioxygenase</keyword>
<evidence type="ECO:0000256" key="8">
    <source>
        <dbReference type="ARBA" id="ARBA00023241"/>
    </source>
</evidence>
<evidence type="ECO:0000256" key="3">
    <source>
        <dbReference type="ARBA" id="ARBA00022723"/>
    </source>
</evidence>
<evidence type="ECO:0000256" key="6">
    <source>
        <dbReference type="ARBA" id="ARBA00023002"/>
    </source>
</evidence>
<dbReference type="InterPro" id="IPR044861">
    <property type="entry name" value="IPNS-like_FE2OG_OXY"/>
</dbReference>
<keyword evidence="4" id="KW-0847">Vitamin C</keyword>
<feature type="domain" description="Fe2OG dioxygenase" evidence="10">
    <location>
        <begin position="193"/>
        <end position="292"/>
    </location>
</feature>
<dbReference type="Gramene" id="rna-CFP56_59219">
    <property type="protein sequence ID" value="cds-POE99003.1"/>
    <property type="gene ID" value="gene-CFP56_59219"/>
</dbReference>
<gene>
    <name evidence="11" type="primary">FLS_0</name>
    <name evidence="11" type="ORF">CFP56_025514</name>
</gene>
<dbReference type="PROSITE" id="PS51471">
    <property type="entry name" value="FE2OG_OXY"/>
    <property type="match status" value="1"/>
</dbReference>
<protein>
    <submittedName>
        <fullName evidence="11">Flavonol synthase/flavanone 3-hydroxylase</fullName>
    </submittedName>
</protein>
<organism evidence="11 12">
    <name type="scientific">Quercus suber</name>
    <name type="common">Cork oak</name>
    <dbReference type="NCBI Taxonomy" id="58331"/>
    <lineage>
        <taxon>Eukaryota</taxon>
        <taxon>Viridiplantae</taxon>
        <taxon>Streptophyta</taxon>
        <taxon>Embryophyta</taxon>
        <taxon>Tracheophyta</taxon>
        <taxon>Spermatophyta</taxon>
        <taxon>Magnoliopsida</taxon>
        <taxon>eudicotyledons</taxon>
        <taxon>Gunneridae</taxon>
        <taxon>Pentapetalae</taxon>
        <taxon>rosids</taxon>
        <taxon>fabids</taxon>
        <taxon>Fagales</taxon>
        <taxon>Fagaceae</taxon>
        <taxon>Quercus</taxon>
    </lineage>
</organism>
<keyword evidence="3 9" id="KW-0479">Metal-binding</keyword>
<name>A0AAW0LWP0_QUESU</name>
<keyword evidence="6 9" id="KW-0560">Oxidoreductase</keyword>
<dbReference type="Pfam" id="PF03171">
    <property type="entry name" value="2OG-FeII_Oxy"/>
    <property type="match status" value="1"/>
</dbReference>
<sequence>MTAERVQALALGGLNKLPAQFIRPAHERPENTVAVDGVTVPVISLSQPHDVVVKEVAEACQEWGFFLITDHGILPSLIQRLKEVGQEFFELPQEEKEAYANDAACGKFEGYGTRMTKNLEEKVEWIDYYFHLMAPASKVNYDVWPKNPPAYRGVTEEYNKEILRITDNLLQLLSEGLGLEGKVLKSCLGDEELELEMKINMYPPCPQPELALGVEPHTDMSALTILVPNDVPGLQVWKDDNWVAVNLLENALFVHIGDQIEVLSNGKYKSVLHRSLVNKECTRMSWAVFIVPPHEVNIGPLSELVNDQNQAKYSTKTYAEYRHRKFNKLPQ</sequence>
<dbReference type="GO" id="GO:0046148">
    <property type="term" value="P:pigment biosynthetic process"/>
    <property type="evidence" value="ECO:0007669"/>
    <property type="project" value="UniProtKB-ARBA"/>
</dbReference>
<evidence type="ECO:0000256" key="4">
    <source>
        <dbReference type="ARBA" id="ARBA00022896"/>
    </source>
</evidence>
<accession>A0AAW0LWP0</accession>
<dbReference type="AlphaFoldDB" id="A0AAW0LWP0"/>
<dbReference type="FunFam" id="2.60.120.330:FF:000009">
    <property type="entry name" value="Flavonol synthase"/>
    <property type="match status" value="1"/>
</dbReference>
<comment type="caution">
    <text evidence="11">The sequence shown here is derived from an EMBL/GenBank/DDBJ whole genome shotgun (WGS) entry which is preliminary data.</text>
</comment>